<organism evidence="1 2">
    <name type="scientific">Dentiscutata erythropus</name>
    <dbReference type="NCBI Taxonomy" id="1348616"/>
    <lineage>
        <taxon>Eukaryota</taxon>
        <taxon>Fungi</taxon>
        <taxon>Fungi incertae sedis</taxon>
        <taxon>Mucoromycota</taxon>
        <taxon>Glomeromycotina</taxon>
        <taxon>Glomeromycetes</taxon>
        <taxon>Diversisporales</taxon>
        <taxon>Gigasporaceae</taxon>
        <taxon>Dentiscutata</taxon>
    </lineage>
</organism>
<dbReference type="AlphaFoldDB" id="A0A9N9P1V0"/>
<dbReference type="EMBL" id="CAJVPY010023140">
    <property type="protein sequence ID" value="CAG8784527.1"/>
    <property type="molecule type" value="Genomic_DNA"/>
</dbReference>
<comment type="caution">
    <text evidence="1">The sequence shown here is derived from an EMBL/GenBank/DDBJ whole genome shotgun (WGS) entry which is preliminary data.</text>
</comment>
<evidence type="ECO:0000313" key="1">
    <source>
        <dbReference type="EMBL" id="CAG8784527.1"/>
    </source>
</evidence>
<gene>
    <name evidence="1" type="ORF">DERYTH_LOCUS20120</name>
</gene>
<keyword evidence="2" id="KW-1185">Reference proteome</keyword>
<dbReference type="Proteomes" id="UP000789405">
    <property type="component" value="Unassembled WGS sequence"/>
</dbReference>
<dbReference type="OrthoDB" id="2669322at2759"/>
<dbReference type="PANTHER" id="PTHR45786">
    <property type="entry name" value="DNA BINDING PROTEIN-LIKE"/>
    <property type="match status" value="1"/>
</dbReference>
<protein>
    <submittedName>
        <fullName evidence="1">11656_t:CDS:1</fullName>
    </submittedName>
</protein>
<feature type="non-terminal residue" evidence="1">
    <location>
        <position position="388"/>
    </location>
</feature>
<dbReference type="PANTHER" id="PTHR45786:SF74">
    <property type="entry name" value="ATP-DEPENDENT DNA HELICASE"/>
    <property type="match status" value="1"/>
</dbReference>
<sequence>STLSKEYQKQLSRECQKRFRNKNRETRYLFTDTSEKLQYLLNTEVPIVVVETGKTPIIDTDSGSDSDDLSPLSNIEVPTITNLEFTNTQSNPSSHRDIKPNVMIWMIEKDQNSGRAASKFSLCCANSKVQLPPLLKSLLYLLNLYTSTNSDAVEFRKHARSYNNALAFYHLIGSLLPNEGHTPAFAQIYIYDTANEITNHHNIMQELNENILQSLQNMLDICNPYIQNFCQVRDIICDDATTEILMIICGDRNQDICRYNAPSAPDVAAIMVDNGHEENMENPIAHIYTYVDFPSYYTWNSSRCKWTPRKTLATMIGATSFDDLKTINVIALKKLALILVFFRIIQNEMPNNHKIALCEDILYRANVQLQDLDDTSDIPATIEHEALT</sequence>
<reference evidence="1" key="1">
    <citation type="submission" date="2021-06" db="EMBL/GenBank/DDBJ databases">
        <authorList>
            <person name="Kallberg Y."/>
            <person name="Tangrot J."/>
            <person name="Rosling A."/>
        </authorList>
    </citation>
    <scope>NUCLEOTIDE SEQUENCE</scope>
    <source>
        <strain evidence="1">MA453B</strain>
    </source>
</reference>
<proteinExistence type="predicted"/>
<evidence type="ECO:0000313" key="2">
    <source>
        <dbReference type="Proteomes" id="UP000789405"/>
    </source>
</evidence>
<name>A0A9N9P1V0_9GLOM</name>
<accession>A0A9N9P1V0</accession>